<organism evidence="2 3">
    <name type="scientific">Cladophialophora carrionii</name>
    <dbReference type="NCBI Taxonomy" id="86049"/>
    <lineage>
        <taxon>Eukaryota</taxon>
        <taxon>Fungi</taxon>
        <taxon>Dikarya</taxon>
        <taxon>Ascomycota</taxon>
        <taxon>Pezizomycotina</taxon>
        <taxon>Eurotiomycetes</taxon>
        <taxon>Chaetothyriomycetidae</taxon>
        <taxon>Chaetothyriales</taxon>
        <taxon>Herpotrichiellaceae</taxon>
        <taxon>Cladophialophora</taxon>
    </lineage>
</organism>
<dbReference type="EMBL" id="LGRB01000012">
    <property type="protein sequence ID" value="OCT48156.1"/>
    <property type="molecule type" value="Genomic_DNA"/>
</dbReference>
<sequence length="516" mass="58092">MFMPLRKRRRHGRQGVSGSEGSASTGRGRPMKHASLLKPPRKTQTQRAEFIHRRLNAEASTPTTHTLSTLESLPVEVFEQIFFHCLELNLPRASPYLARALSRRTIYAALVLFAYYESESAQSQVETEHFLPAAYRRITRDERVRLQEGILRCRWFTLELFESCLPALSRLAMFECWHRERQVLEAKLEQESCHTETAARFPGPASHLPALDARLEMESYYKARKSYYSLKSENSGPHGTNTGLGYQAGLTLEDISETDIGPVNRDGYLPFIAIPTSRHEDGEPAGLEGRSILSVRALSVPILRGCPWTDAKIKLLQYFRQGLRHEPYDRSLFISAKALFDGMASAIAEGNETALLVLLELHDTVVKRPAPTRKEIGSNGEVITPPLNVLPLRLFHLVCRLESSTRMVSLLLRGGVESIPYDDEVITRWAMHTKAKSLSDEEVSMARWVLGYMEDTGFTHSQPGDRPSQARGSKVVSHVYPRPDGLTFTREIGYICLVSPTSSLWTINPTNTLGDE</sequence>
<evidence type="ECO:0000313" key="2">
    <source>
        <dbReference type="EMBL" id="OCT48156.1"/>
    </source>
</evidence>
<feature type="compositionally biased region" description="Basic residues" evidence="1">
    <location>
        <begin position="1"/>
        <end position="13"/>
    </location>
</feature>
<feature type="compositionally biased region" description="Polar residues" evidence="1">
    <location>
        <begin position="16"/>
        <end position="25"/>
    </location>
</feature>
<dbReference type="OrthoDB" id="4167490at2759"/>
<dbReference type="AlphaFoldDB" id="A0A1C1CI65"/>
<proteinExistence type="predicted"/>
<dbReference type="Proteomes" id="UP000094526">
    <property type="component" value="Unassembled WGS sequence"/>
</dbReference>
<dbReference type="VEuPathDB" id="FungiDB:G647_08306"/>
<reference evidence="3" key="1">
    <citation type="submission" date="2015-07" db="EMBL/GenBank/DDBJ databases">
        <authorList>
            <person name="Teixeira M.M."/>
            <person name="Souza R.C."/>
            <person name="Almeida L.G."/>
            <person name="Vicente V.A."/>
            <person name="de Hoog S."/>
            <person name="Bocca A.L."/>
            <person name="de Almeida S.R."/>
            <person name="Vasconcelos A.T."/>
            <person name="Felipe M.S."/>
        </authorList>
    </citation>
    <scope>NUCLEOTIDE SEQUENCE [LARGE SCALE GENOMIC DNA]</scope>
    <source>
        <strain evidence="3">KSF</strain>
    </source>
</reference>
<feature type="region of interest" description="Disordered" evidence="1">
    <location>
        <begin position="1"/>
        <end position="43"/>
    </location>
</feature>
<keyword evidence="3" id="KW-1185">Reference proteome</keyword>
<dbReference type="VEuPathDB" id="FungiDB:CLCR_04056"/>
<dbReference type="eggNOG" id="ENOG502T0X6">
    <property type="taxonomic scope" value="Eukaryota"/>
</dbReference>
<evidence type="ECO:0000256" key="1">
    <source>
        <dbReference type="SAM" id="MobiDB-lite"/>
    </source>
</evidence>
<comment type="caution">
    <text evidence="2">The sequence shown here is derived from an EMBL/GenBank/DDBJ whole genome shotgun (WGS) entry which is preliminary data.</text>
</comment>
<evidence type="ECO:0000313" key="3">
    <source>
        <dbReference type="Proteomes" id="UP000094526"/>
    </source>
</evidence>
<protein>
    <submittedName>
        <fullName evidence="2">Uncharacterized protein</fullName>
    </submittedName>
</protein>
<gene>
    <name evidence="2" type="ORF">CLCR_04056</name>
</gene>
<accession>A0A1C1CI65</accession>
<name>A0A1C1CI65_9EURO</name>